<evidence type="ECO:0000256" key="4">
    <source>
        <dbReference type="ARBA" id="ARBA00022729"/>
    </source>
</evidence>
<reference evidence="8" key="1">
    <citation type="journal article" date="2019" name="Int. J. Syst. Evol. Microbiol.">
        <title>The Global Catalogue of Microorganisms (GCM) 10K type strain sequencing project: providing services to taxonomists for standard genome sequencing and annotation.</title>
        <authorList>
            <consortium name="The Broad Institute Genomics Platform"/>
            <consortium name="The Broad Institute Genome Sequencing Center for Infectious Disease"/>
            <person name="Wu L."/>
            <person name="Ma J."/>
        </authorList>
    </citation>
    <scope>NUCLEOTIDE SEQUENCE [LARGE SCALE GENOMIC DNA]</scope>
    <source>
        <strain evidence="8">CCUG 58127</strain>
    </source>
</reference>
<dbReference type="InterPro" id="IPR002491">
    <property type="entry name" value="ABC_transptr_periplasmic_BD"/>
</dbReference>
<protein>
    <submittedName>
        <fullName evidence="7">Iron-siderophore ABC transporter substrate-binding protein</fullName>
    </submittedName>
</protein>
<comment type="subcellular location">
    <subcellularLocation>
        <location evidence="1">Cell envelope</location>
    </subcellularLocation>
</comment>
<dbReference type="PANTHER" id="PTHR30532:SF24">
    <property type="entry name" value="FERRIC ENTEROBACTIN-BINDING PERIPLASMIC PROTEIN FEPB"/>
    <property type="match status" value="1"/>
</dbReference>
<evidence type="ECO:0000313" key="7">
    <source>
        <dbReference type="EMBL" id="MFC6706088.1"/>
    </source>
</evidence>
<keyword evidence="4 5" id="KW-0732">Signal</keyword>
<name>A0ABW2AH88_9MICO</name>
<dbReference type="InterPro" id="IPR051313">
    <property type="entry name" value="Bact_iron-sidero_bind"/>
</dbReference>
<accession>A0ABW2AH88</accession>
<evidence type="ECO:0000256" key="5">
    <source>
        <dbReference type="SAM" id="SignalP"/>
    </source>
</evidence>
<dbReference type="InterPro" id="IPR006311">
    <property type="entry name" value="TAT_signal"/>
</dbReference>
<dbReference type="Gene3D" id="3.40.50.1980">
    <property type="entry name" value="Nitrogenase molybdenum iron protein domain"/>
    <property type="match status" value="2"/>
</dbReference>
<comment type="similarity">
    <text evidence="2">Belongs to the bacterial solute-binding protein 8 family.</text>
</comment>
<feature type="signal peptide" evidence="5">
    <location>
        <begin position="1"/>
        <end position="22"/>
    </location>
</feature>
<dbReference type="Pfam" id="PF01497">
    <property type="entry name" value="Peripla_BP_2"/>
    <property type="match status" value="1"/>
</dbReference>
<keyword evidence="3" id="KW-0813">Transport</keyword>
<evidence type="ECO:0000259" key="6">
    <source>
        <dbReference type="PROSITE" id="PS50983"/>
    </source>
</evidence>
<comment type="caution">
    <text evidence="7">The sequence shown here is derived from an EMBL/GenBank/DDBJ whole genome shotgun (WGS) entry which is preliminary data.</text>
</comment>
<dbReference type="SUPFAM" id="SSF53807">
    <property type="entry name" value="Helical backbone' metal receptor"/>
    <property type="match status" value="1"/>
</dbReference>
<dbReference type="PROSITE" id="PS51318">
    <property type="entry name" value="TAT"/>
    <property type="match status" value="1"/>
</dbReference>
<keyword evidence="8" id="KW-1185">Reference proteome</keyword>
<evidence type="ECO:0000313" key="8">
    <source>
        <dbReference type="Proteomes" id="UP001596298"/>
    </source>
</evidence>
<dbReference type="EMBL" id="JBHSWH010000001">
    <property type="protein sequence ID" value="MFC6706088.1"/>
    <property type="molecule type" value="Genomic_DNA"/>
</dbReference>
<feature type="chain" id="PRO_5046518211" evidence="5">
    <location>
        <begin position="23"/>
        <end position="353"/>
    </location>
</feature>
<proteinExistence type="inferred from homology"/>
<dbReference type="PANTHER" id="PTHR30532">
    <property type="entry name" value="IRON III DICITRATE-BINDING PERIPLASMIC PROTEIN"/>
    <property type="match status" value="1"/>
</dbReference>
<dbReference type="CDD" id="cd01146">
    <property type="entry name" value="FhuD"/>
    <property type="match status" value="1"/>
</dbReference>
<dbReference type="RefSeq" id="WP_382401806.1">
    <property type="nucleotide sequence ID" value="NZ_JBHSWH010000001.1"/>
</dbReference>
<gene>
    <name evidence="7" type="ORF">ACFQDH_12665</name>
</gene>
<evidence type="ECO:0000256" key="2">
    <source>
        <dbReference type="ARBA" id="ARBA00008814"/>
    </source>
</evidence>
<organism evidence="7 8">
    <name type="scientific">Flexivirga alba</name>
    <dbReference type="NCBI Taxonomy" id="702742"/>
    <lineage>
        <taxon>Bacteria</taxon>
        <taxon>Bacillati</taxon>
        <taxon>Actinomycetota</taxon>
        <taxon>Actinomycetes</taxon>
        <taxon>Micrococcales</taxon>
        <taxon>Dermacoccaceae</taxon>
        <taxon>Flexivirga</taxon>
    </lineage>
</organism>
<evidence type="ECO:0000256" key="3">
    <source>
        <dbReference type="ARBA" id="ARBA00022448"/>
    </source>
</evidence>
<dbReference type="PROSITE" id="PS50983">
    <property type="entry name" value="FE_B12_PBP"/>
    <property type="match status" value="1"/>
</dbReference>
<sequence length="353" mass="37323">MQPSRRLVLASSGALTLSGLLAACGSSSGGSGSDAAASDGASKTGFPVTVEHKYGSTTIPSAPKRVVCVGLLEQDSVLALGVVPVGVTSWLGAAKGEIYPWAKDKLGNSPLPKVLDSKSINIEEIATLRPDLILAIYSDLKQSDYDKLSKLAPTIAAPKGYVDWGTPWDKTAQLIADALGKHDEGVSLVNSVKSDLAAAKKSHPQFIGKTAIVATPYEGAYIYGPSDIRSQIQHALGFTFPARFKDIGGKTFGGSISAERTKEIDFDVVVWLDSPADVKSKLGGLYEQTKAYKEGRTIYVPSSIGDGKKVSTYSSAFSMVTPLSIPWVLKRYVPQLAAAVDGKTSTKVRIINE</sequence>
<evidence type="ECO:0000256" key="1">
    <source>
        <dbReference type="ARBA" id="ARBA00004196"/>
    </source>
</evidence>
<feature type="domain" description="Fe/B12 periplasmic-binding" evidence="6">
    <location>
        <begin position="65"/>
        <end position="340"/>
    </location>
</feature>
<dbReference type="PROSITE" id="PS51257">
    <property type="entry name" value="PROKAR_LIPOPROTEIN"/>
    <property type="match status" value="1"/>
</dbReference>
<dbReference type="Proteomes" id="UP001596298">
    <property type="component" value="Unassembled WGS sequence"/>
</dbReference>